<evidence type="ECO:0000256" key="1">
    <source>
        <dbReference type="SAM" id="MobiDB-lite"/>
    </source>
</evidence>
<reference evidence="2" key="1">
    <citation type="journal article" date="1991" name="Mol. Microbiol.">
        <title>The merR regulatory gene in Thiobacillus ferrooxidans is spaced apart from the mer structural genes.</title>
        <authorList>
            <person name="Inoue C."/>
            <person name="Sugawara K."/>
            <person name="Kusano T."/>
        </authorList>
    </citation>
    <scope>NUCLEOTIDE SEQUENCE</scope>
    <source>
        <strain evidence="2">E-15</strain>
    </source>
</reference>
<evidence type="ECO:0000313" key="2">
    <source>
        <dbReference type="EMBL" id="CAA40600.1"/>
    </source>
</evidence>
<dbReference type="GO" id="GO:0003676">
    <property type="term" value="F:nucleic acid binding"/>
    <property type="evidence" value="ECO:0007669"/>
    <property type="project" value="InterPro"/>
</dbReference>
<proteinExistence type="predicted"/>
<organism evidence="2">
    <name type="scientific">Acidithiobacillus ferrooxidans</name>
    <name type="common">Thiobacillus ferrooxidans</name>
    <dbReference type="NCBI Taxonomy" id="920"/>
    <lineage>
        <taxon>Bacteria</taxon>
        <taxon>Pseudomonadati</taxon>
        <taxon>Pseudomonadota</taxon>
        <taxon>Acidithiobacillia</taxon>
        <taxon>Acidithiobacillales</taxon>
        <taxon>Acidithiobacillaceae</taxon>
        <taxon>Acidithiobacillus</taxon>
    </lineage>
</organism>
<name>Q56284_ACIFR</name>
<feature type="region of interest" description="Disordered" evidence="1">
    <location>
        <begin position="1"/>
        <end position="28"/>
    </location>
</feature>
<dbReference type="EMBL" id="X57326">
    <property type="protein sequence ID" value="CAA40600.1"/>
    <property type="molecule type" value="Genomic_DNA"/>
</dbReference>
<dbReference type="InterPro" id="IPR011335">
    <property type="entry name" value="Restrct_endonuc-II-like"/>
</dbReference>
<accession>Q56284</accession>
<dbReference type="SUPFAM" id="SSF52980">
    <property type="entry name" value="Restriction endonuclease-like"/>
    <property type="match status" value="1"/>
</dbReference>
<dbReference type="AlphaFoldDB" id="Q56284"/>
<sequence length="138" mass="15485">MSKGSRRSESGAIARRLKEGRGQGSEKSYKPWLTVRDVPSRGLSVRIKGRKTGRVHHLLSQLELSYFLMLDDIRAGCVTDIREQFPLTPIETTLEIADIRCAGAHRLVDDDGSVCVDLNAHRRKVQAMRIRRTASGDQ</sequence>
<protein>
    <submittedName>
        <fullName evidence="2">ORF-2</fullName>
    </submittedName>
</protein>
<dbReference type="PIR" id="S18587">
    <property type="entry name" value="S18587"/>
</dbReference>
<dbReference type="Gene3D" id="3.40.1350.10">
    <property type="match status" value="1"/>
</dbReference>
<dbReference type="InterPro" id="IPR011856">
    <property type="entry name" value="tRNA_endonuc-like_dom_sf"/>
</dbReference>